<protein>
    <submittedName>
        <fullName evidence="1">Uncharacterized protein</fullName>
    </submittedName>
</protein>
<feature type="non-terminal residue" evidence="1">
    <location>
        <position position="70"/>
    </location>
</feature>
<proteinExistence type="predicted"/>
<keyword evidence="2" id="KW-1185">Reference proteome</keyword>
<evidence type="ECO:0000313" key="2">
    <source>
        <dbReference type="Proteomes" id="UP001186974"/>
    </source>
</evidence>
<comment type="caution">
    <text evidence="1">The sequence shown here is derived from an EMBL/GenBank/DDBJ whole genome shotgun (WGS) entry which is preliminary data.</text>
</comment>
<gene>
    <name evidence="1" type="ORF">LTS18_012092</name>
</gene>
<name>A0ACC3CY19_9PEZI</name>
<sequence length="70" mass="7121">MNEHSASRNGSDCRSEKAAYTANLNSASVVIGGASLAGILTAAELLRGANVQDIAILESSDTLPTSKLST</sequence>
<evidence type="ECO:0000313" key="1">
    <source>
        <dbReference type="EMBL" id="KAK3053720.1"/>
    </source>
</evidence>
<dbReference type="EMBL" id="JAWDJW010009903">
    <property type="protein sequence ID" value="KAK3053720.1"/>
    <property type="molecule type" value="Genomic_DNA"/>
</dbReference>
<organism evidence="1 2">
    <name type="scientific">Coniosporium uncinatum</name>
    <dbReference type="NCBI Taxonomy" id="93489"/>
    <lineage>
        <taxon>Eukaryota</taxon>
        <taxon>Fungi</taxon>
        <taxon>Dikarya</taxon>
        <taxon>Ascomycota</taxon>
        <taxon>Pezizomycotina</taxon>
        <taxon>Dothideomycetes</taxon>
        <taxon>Dothideomycetes incertae sedis</taxon>
        <taxon>Coniosporium</taxon>
    </lineage>
</organism>
<accession>A0ACC3CY19</accession>
<reference evidence="1" key="1">
    <citation type="submission" date="2024-09" db="EMBL/GenBank/DDBJ databases">
        <title>Black Yeasts Isolated from many extreme environments.</title>
        <authorList>
            <person name="Coleine C."/>
            <person name="Stajich J.E."/>
            <person name="Selbmann L."/>
        </authorList>
    </citation>
    <scope>NUCLEOTIDE SEQUENCE</scope>
    <source>
        <strain evidence="1">CCFEE 5737</strain>
    </source>
</reference>
<dbReference type="Proteomes" id="UP001186974">
    <property type="component" value="Unassembled WGS sequence"/>
</dbReference>